<gene>
    <name evidence="2" type="ORF">AYI70_g6931</name>
</gene>
<dbReference type="AlphaFoldDB" id="A0A1R1XMU8"/>
<accession>A0A1R1XMU8</accession>
<comment type="caution">
    <text evidence="2">The sequence shown here is derived from an EMBL/GenBank/DDBJ whole genome shotgun (WGS) entry which is preliminary data.</text>
</comment>
<dbReference type="Proteomes" id="UP000187283">
    <property type="component" value="Unassembled WGS sequence"/>
</dbReference>
<sequence>MDNKNAIESNRINEIATYGSVDGAAMPIGALKAEQISSSGSATPIELQCAEPAAKGSDDTLYRPSNPRGSTSSGYRNPLLVRADGSGICIDNKDHEWQRVYHPLRNPVCG</sequence>
<organism evidence="2 3">
    <name type="scientific">Smittium culicis</name>
    <dbReference type="NCBI Taxonomy" id="133412"/>
    <lineage>
        <taxon>Eukaryota</taxon>
        <taxon>Fungi</taxon>
        <taxon>Fungi incertae sedis</taxon>
        <taxon>Zoopagomycota</taxon>
        <taxon>Kickxellomycotina</taxon>
        <taxon>Harpellomycetes</taxon>
        <taxon>Harpellales</taxon>
        <taxon>Legeriomycetaceae</taxon>
        <taxon>Smittium</taxon>
    </lineage>
</organism>
<evidence type="ECO:0000313" key="3">
    <source>
        <dbReference type="Proteomes" id="UP000187283"/>
    </source>
</evidence>
<dbReference type="EMBL" id="LSSN01002508">
    <property type="protein sequence ID" value="OMJ15930.1"/>
    <property type="molecule type" value="Genomic_DNA"/>
</dbReference>
<keyword evidence="3" id="KW-1185">Reference proteome</keyword>
<evidence type="ECO:0000313" key="2">
    <source>
        <dbReference type="EMBL" id="OMJ15930.1"/>
    </source>
</evidence>
<evidence type="ECO:0000256" key="1">
    <source>
        <dbReference type="SAM" id="MobiDB-lite"/>
    </source>
</evidence>
<name>A0A1R1XMU8_9FUNG</name>
<feature type="region of interest" description="Disordered" evidence="1">
    <location>
        <begin position="53"/>
        <end position="78"/>
    </location>
</feature>
<protein>
    <submittedName>
        <fullName evidence="2">Uncharacterized protein</fullName>
    </submittedName>
</protein>
<dbReference type="OrthoDB" id="5588886at2759"/>
<proteinExistence type="predicted"/>
<reference evidence="2 3" key="1">
    <citation type="submission" date="2017-01" db="EMBL/GenBank/DDBJ databases">
        <authorList>
            <person name="Mah S.A."/>
            <person name="Swanson W.J."/>
            <person name="Moy G.W."/>
            <person name="Vacquier V.D."/>
        </authorList>
    </citation>
    <scope>NUCLEOTIDE SEQUENCE [LARGE SCALE GENOMIC DNA]</scope>
    <source>
        <strain evidence="2 3">GSMNP</strain>
    </source>
</reference>